<dbReference type="AlphaFoldDB" id="A0A2R6NQ23"/>
<reference evidence="8 9" key="1">
    <citation type="submission" date="2018-02" db="EMBL/GenBank/DDBJ databases">
        <title>Genome sequence of the basidiomycete white-rot fungus Phlebia centrifuga.</title>
        <authorList>
            <person name="Granchi Z."/>
            <person name="Peng M."/>
            <person name="de Vries R.P."/>
            <person name="Hilden K."/>
            <person name="Makela M.R."/>
            <person name="Grigoriev I."/>
            <person name="Riley R."/>
        </authorList>
    </citation>
    <scope>NUCLEOTIDE SEQUENCE [LARGE SCALE GENOMIC DNA]</scope>
    <source>
        <strain evidence="8 9">FBCC195</strain>
    </source>
</reference>
<evidence type="ECO:0000256" key="1">
    <source>
        <dbReference type="ARBA" id="ARBA00004141"/>
    </source>
</evidence>
<feature type="compositionally biased region" description="Basic and acidic residues" evidence="5">
    <location>
        <begin position="19"/>
        <end position="29"/>
    </location>
</feature>
<dbReference type="InterPro" id="IPR050524">
    <property type="entry name" value="APC_YAT"/>
</dbReference>
<dbReference type="Pfam" id="PF00324">
    <property type="entry name" value="AA_permease"/>
    <property type="match status" value="1"/>
</dbReference>
<dbReference type="Proteomes" id="UP000186601">
    <property type="component" value="Unassembled WGS sequence"/>
</dbReference>
<feature type="region of interest" description="Disordered" evidence="5">
    <location>
        <begin position="1"/>
        <end position="35"/>
    </location>
</feature>
<feature type="compositionally biased region" description="Low complexity" evidence="5">
    <location>
        <begin position="7"/>
        <end position="17"/>
    </location>
</feature>
<dbReference type="Gene3D" id="1.20.1740.10">
    <property type="entry name" value="Amino acid/polyamine transporter I"/>
    <property type="match status" value="1"/>
</dbReference>
<evidence type="ECO:0000313" key="8">
    <source>
        <dbReference type="EMBL" id="PSR74571.1"/>
    </source>
</evidence>
<sequence>MPPPVLSLPSSQAAASSETKLDSREKMQENVESYTDSELNVPVSGHAKLRRTMKNRHIAMISIGGVIGTGLFLGSANSLAAGGPVGLLLGYSIVGTICYAV</sequence>
<evidence type="ECO:0000256" key="5">
    <source>
        <dbReference type="SAM" id="MobiDB-lite"/>
    </source>
</evidence>
<feature type="domain" description="Amino acid permease/ SLC12A" evidence="7">
    <location>
        <begin position="57"/>
        <end position="101"/>
    </location>
</feature>
<dbReference type="OrthoDB" id="2268893at2759"/>
<evidence type="ECO:0000256" key="2">
    <source>
        <dbReference type="ARBA" id="ARBA00022692"/>
    </source>
</evidence>
<name>A0A2R6NQ23_9APHY</name>
<keyword evidence="9" id="KW-1185">Reference proteome</keyword>
<dbReference type="STRING" id="98765.A0A2R6NQ23"/>
<keyword evidence="2 6" id="KW-0812">Transmembrane</keyword>
<keyword evidence="3 6" id="KW-1133">Transmembrane helix</keyword>
<dbReference type="PANTHER" id="PTHR43341:SF20">
    <property type="entry name" value="AAT FAMILY AMINO ACID TRANSPORTER"/>
    <property type="match status" value="1"/>
</dbReference>
<evidence type="ECO:0000256" key="6">
    <source>
        <dbReference type="SAM" id="Phobius"/>
    </source>
</evidence>
<dbReference type="GO" id="GO:0015171">
    <property type="term" value="F:amino acid transmembrane transporter activity"/>
    <property type="evidence" value="ECO:0007669"/>
    <property type="project" value="TreeGrafter"/>
</dbReference>
<protein>
    <recommendedName>
        <fullName evidence="7">Amino acid permease/ SLC12A domain-containing protein</fullName>
    </recommendedName>
</protein>
<accession>A0A2R6NQ23</accession>
<feature type="transmembrane region" description="Helical" evidence="6">
    <location>
        <begin position="81"/>
        <end position="100"/>
    </location>
</feature>
<evidence type="ECO:0000259" key="7">
    <source>
        <dbReference type="Pfam" id="PF00324"/>
    </source>
</evidence>
<keyword evidence="4 6" id="KW-0472">Membrane</keyword>
<evidence type="ECO:0000256" key="3">
    <source>
        <dbReference type="ARBA" id="ARBA00022989"/>
    </source>
</evidence>
<gene>
    <name evidence="8" type="ORF">PHLCEN_2v9748</name>
</gene>
<feature type="transmembrane region" description="Helical" evidence="6">
    <location>
        <begin position="58"/>
        <end position="75"/>
    </location>
</feature>
<organism evidence="8 9">
    <name type="scientific">Hermanssonia centrifuga</name>
    <dbReference type="NCBI Taxonomy" id="98765"/>
    <lineage>
        <taxon>Eukaryota</taxon>
        <taxon>Fungi</taxon>
        <taxon>Dikarya</taxon>
        <taxon>Basidiomycota</taxon>
        <taxon>Agaricomycotina</taxon>
        <taxon>Agaricomycetes</taxon>
        <taxon>Polyporales</taxon>
        <taxon>Meruliaceae</taxon>
        <taxon>Hermanssonia</taxon>
    </lineage>
</organism>
<dbReference type="GO" id="GO:0016020">
    <property type="term" value="C:membrane"/>
    <property type="evidence" value="ECO:0007669"/>
    <property type="project" value="UniProtKB-SubCell"/>
</dbReference>
<dbReference type="EMBL" id="MLYV02000976">
    <property type="protein sequence ID" value="PSR74571.1"/>
    <property type="molecule type" value="Genomic_DNA"/>
</dbReference>
<dbReference type="PANTHER" id="PTHR43341">
    <property type="entry name" value="AMINO ACID PERMEASE"/>
    <property type="match status" value="1"/>
</dbReference>
<dbReference type="InterPro" id="IPR004841">
    <property type="entry name" value="AA-permease/SLC12A_dom"/>
</dbReference>
<proteinExistence type="predicted"/>
<comment type="subcellular location">
    <subcellularLocation>
        <location evidence="1">Membrane</location>
        <topology evidence="1">Multi-pass membrane protein</topology>
    </subcellularLocation>
</comment>
<evidence type="ECO:0000256" key="4">
    <source>
        <dbReference type="ARBA" id="ARBA00023136"/>
    </source>
</evidence>
<evidence type="ECO:0000313" key="9">
    <source>
        <dbReference type="Proteomes" id="UP000186601"/>
    </source>
</evidence>
<comment type="caution">
    <text evidence="8">The sequence shown here is derived from an EMBL/GenBank/DDBJ whole genome shotgun (WGS) entry which is preliminary data.</text>
</comment>